<evidence type="ECO:0000313" key="2">
    <source>
        <dbReference type="Proteomes" id="UP001459105"/>
    </source>
</evidence>
<accession>A0AAX4QGT4</accession>
<sequence>MTQKYENLLNQGREALTAKDYTLACKCFLKAREALRDYAMRRYLSAECDLLEQLLKRAHNGFLSSKKNREGA</sequence>
<evidence type="ECO:0000313" key="1">
    <source>
        <dbReference type="EMBL" id="XAI95563.1"/>
    </source>
</evidence>
<organism evidence="1 2">
    <name type="scientific">Microcystis phage Mvi-JY20</name>
    <dbReference type="NCBI Taxonomy" id="3128146"/>
    <lineage>
        <taxon>Viruses</taxon>
        <taxon>Duplodnaviria</taxon>
        <taxon>Heunggongvirae</taxon>
        <taxon>Uroviricota</taxon>
        <taxon>Caudoviricetes</taxon>
    </lineage>
</organism>
<protein>
    <submittedName>
        <fullName evidence="1">Uncharacterized protein</fullName>
    </submittedName>
</protein>
<dbReference type="EMBL" id="PP438412">
    <property type="protein sequence ID" value="XAI95563.1"/>
    <property type="molecule type" value="Genomic_DNA"/>
</dbReference>
<name>A0AAX4QGT4_9CAUD</name>
<dbReference type="Proteomes" id="UP001459105">
    <property type="component" value="Segment"/>
</dbReference>
<reference evidence="1" key="1">
    <citation type="submission" date="2024-03" db="EMBL/GenBank/DDBJ databases">
        <authorList>
            <person name="Lin W."/>
            <person name="Li D."/>
            <person name="Tong Y."/>
        </authorList>
    </citation>
    <scope>NUCLEOTIDE SEQUENCE</scope>
</reference>
<proteinExistence type="predicted"/>